<gene>
    <name evidence="1" type="ORF">L207DRAFT_564167</name>
</gene>
<keyword evidence="2" id="KW-1185">Reference proteome</keyword>
<dbReference type="SUPFAM" id="SSF54427">
    <property type="entry name" value="NTF2-like"/>
    <property type="match status" value="1"/>
</dbReference>
<reference evidence="1 2" key="1">
    <citation type="submission" date="2016-04" db="EMBL/GenBank/DDBJ databases">
        <title>A degradative enzymes factory behind the ericoid mycorrhizal symbiosis.</title>
        <authorList>
            <consortium name="DOE Joint Genome Institute"/>
            <person name="Martino E."/>
            <person name="Morin E."/>
            <person name="Grelet G."/>
            <person name="Kuo A."/>
            <person name="Kohler A."/>
            <person name="Daghino S."/>
            <person name="Barry K."/>
            <person name="Choi C."/>
            <person name="Cichocki N."/>
            <person name="Clum A."/>
            <person name="Copeland A."/>
            <person name="Hainaut M."/>
            <person name="Haridas S."/>
            <person name="Labutti K."/>
            <person name="Lindquist E."/>
            <person name="Lipzen A."/>
            <person name="Khouja H.-R."/>
            <person name="Murat C."/>
            <person name="Ohm R."/>
            <person name="Olson A."/>
            <person name="Spatafora J."/>
            <person name="Veneault-Fourrey C."/>
            <person name="Henrissat B."/>
            <person name="Grigoriev I."/>
            <person name="Martin F."/>
            <person name="Perotto S."/>
        </authorList>
    </citation>
    <scope>NUCLEOTIDE SEQUENCE [LARGE SCALE GENOMIC DNA]</scope>
    <source>
        <strain evidence="1 2">F</strain>
    </source>
</reference>
<name>A0A2J6RYB8_HYAVF</name>
<sequence length="162" mass="17965">MSTAPLSPSRKEEIAILATVHKFLSGIKDRNPVQMHACIHPSGGHALLIRPDPSSPGTKKHLSLTLAEVVERIPFDASGELEENIALTEWEDGDDGMKYGGRKSEVRIDHDLAVVWTPYEFRRGGVVSHVGTNVFSLVREGAEGRWVICWVSDTWRVPEEVV</sequence>
<dbReference type="EMBL" id="KZ613942">
    <property type="protein sequence ID" value="PMD43495.1"/>
    <property type="molecule type" value="Genomic_DNA"/>
</dbReference>
<evidence type="ECO:0000313" key="2">
    <source>
        <dbReference type="Proteomes" id="UP000235786"/>
    </source>
</evidence>
<dbReference type="InterPro" id="IPR032710">
    <property type="entry name" value="NTF2-like_dom_sf"/>
</dbReference>
<dbReference type="AlphaFoldDB" id="A0A2J6RYB8"/>
<evidence type="ECO:0000313" key="1">
    <source>
        <dbReference type="EMBL" id="PMD43495.1"/>
    </source>
</evidence>
<organism evidence="1 2">
    <name type="scientific">Hyaloscypha variabilis (strain UAMH 11265 / GT02V1 / F)</name>
    <name type="common">Meliniomyces variabilis</name>
    <dbReference type="NCBI Taxonomy" id="1149755"/>
    <lineage>
        <taxon>Eukaryota</taxon>
        <taxon>Fungi</taxon>
        <taxon>Dikarya</taxon>
        <taxon>Ascomycota</taxon>
        <taxon>Pezizomycotina</taxon>
        <taxon>Leotiomycetes</taxon>
        <taxon>Helotiales</taxon>
        <taxon>Hyaloscyphaceae</taxon>
        <taxon>Hyaloscypha</taxon>
        <taxon>Hyaloscypha variabilis</taxon>
    </lineage>
</organism>
<proteinExistence type="predicted"/>
<dbReference type="OrthoDB" id="2896390at2759"/>
<evidence type="ECO:0008006" key="3">
    <source>
        <dbReference type="Google" id="ProtNLM"/>
    </source>
</evidence>
<protein>
    <recommendedName>
        <fullName evidence="3">SnoaL-like domain-containing protein</fullName>
    </recommendedName>
</protein>
<accession>A0A2J6RYB8</accession>
<dbReference type="Gene3D" id="3.10.450.50">
    <property type="match status" value="1"/>
</dbReference>
<dbReference type="Proteomes" id="UP000235786">
    <property type="component" value="Unassembled WGS sequence"/>
</dbReference>